<dbReference type="OMA" id="CRTGCDL"/>
<dbReference type="Proteomes" id="UP000053558">
    <property type="component" value="Unassembled WGS sequence"/>
</dbReference>
<dbReference type="PANTHER" id="PTHR35201">
    <property type="entry name" value="TERPENE SYNTHASE"/>
    <property type="match status" value="1"/>
</dbReference>
<proteinExistence type="inferred from homology"/>
<keyword evidence="4 6" id="KW-0460">Magnesium</keyword>
<evidence type="ECO:0000256" key="5">
    <source>
        <dbReference type="ARBA" id="ARBA00023239"/>
    </source>
</evidence>
<dbReference type="EMBL" id="JH711574">
    <property type="protein sequence ID" value="EIW84717.1"/>
    <property type="molecule type" value="Genomic_DNA"/>
</dbReference>
<evidence type="ECO:0000256" key="2">
    <source>
        <dbReference type="ARBA" id="ARBA00006333"/>
    </source>
</evidence>
<gene>
    <name evidence="7" type="ORF">CONPUDRAFT_47697</name>
</gene>
<dbReference type="GO" id="GO:0010333">
    <property type="term" value="F:terpene synthase activity"/>
    <property type="evidence" value="ECO:0007669"/>
    <property type="project" value="InterPro"/>
</dbReference>
<dbReference type="InterPro" id="IPR034686">
    <property type="entry name" value="Terpene_cyclase-like_2"/>
</dbReference>
<dbReference type="GO" id="GO:0046872">
    <property type="term" value="F:metal ion binding"/>
    <property type="evidence" value="ECO:0007669"/>
    <property type="project" value="UniProtKB-KW"/>
</dbReference>
<comment type="cofactor">
    <cofactor evidence="1 6">
        <name>Mg(2+)</name>
        <dbReference type="ChEBI" id="CHEBI:18420"/>
    </cofactor>
</comment>
<dbReference type="SFLD" id="SFLDS00005">
    <property type="entry name" value="Isoprenoid_Synthase_Type_I"/>
    <property type="match status" value="1"/>
</dbReference>
<evidence type="ECO:0000313" key="8">
    <source>
        <dbReference type="Proteomes" id="UP000053558"/>
    </source>
</evidence>
<keyword evidence="3 6" id="KW-0479">Metal-binding</keyword>
<dbReference type="GeneID" id="19207218"/>
<protein>
    <recommendedName>
        <fullName evidence="6">Terpene synthase</fullName>
        <ecNumber evidence="6">4.2.3.-</ecNumber>
    </recommendedName>
</protein>
<keyword evidence="8" id="KW-1185">Reference proteome</keyword>
<evidence type="ECO:0000256" key="1">
    <source>
        <dbReference type="ARBA" id="ARBA00001946"/>
    </source>
</evidence>
<accession>A0A5M3N0E8</accession>
<organism evidence="7 8">
    <name type="scientific">Coniophora puteana (strain RWD-64-598)</name>
    <name type="common">Brown rot fungus</name>
    <dbReference type="NCBI Taxonomy" id="741705"/>
    <lineage>
        <taxon>Eukaryota</taxon>
        <taxon>Fungi</taxon>
        <taxon>Dikarya</taxon>
        <taxon>Basidiomycota</taxon>
        <taxon>Agaricomycotina</taxon>
        <taxon>Agaricomycetes</taxon>
        <taxon>Agaricomycetidae</taxon>
        <taxon>Boletales</taxon>
        <taxon>Coniophorineae</taxon>
        <taxon>Coniophoraceae</taxon>
        <taxon>Coniophora</taxon>
    </lineage>
</organism>
<evidence type="ECO:0000256" key="3">
    <source>
        <dbReference type="ARBA" id="ARBA00022723"/>
    </source>
</evidence>
<dbReference type="PANTHER" id="PTHR35201:SF4">
    <property type="entry name" value="BETA-PINACENE SYNTHASE-RELATED"/>
    <property type="match status" value="1"/>
</dbReference>
<dbReference type="KEGG" id="cput:CONPUDRAFT_47697"/>
<evidence type="ECO:0000313" key="7">
    <source>
        <dbReference type="EMBL" id="EIW84717.1"/>
    </source>
</evidence>
<dbReference type="SFLD" id="SFLDG01020">
    <property type="entry name" value="Terpene_Cyclase_Like_2"/>
    <property type="match status" value="1"/>
</dbReference>
<dbReference type="Pfam" id="PF19086">
    <property type="entry name" value="Terpene_syn_C_2"/>
    <property type="match status" value="1"/>
</dbReference>
<evidence type="ECO:0000256" key="4">
    <source>
        <dbReference type="ARBA" id="ARBA00022842"/>
    </source>
</evidence>
<dbReference type="SUPFAM" id="SSF48576">
    <property type="entry name" value="Terpenoid synthases"/>
    <property type="match status" value="1"/>
</dbReference>
<dbReference type="InterPro" id="IPR008949">
    <property type="entry name" value="Isoprenoid_synthase_dom_sf"/>
</dbReference>
<comment type="similarity">
    <text evidence="2 6">Belongs to the terpene synthase family.</text>
</comment>
<dbReference type="GO" id="GO:0008299">
    <property type="term" value="P:isoprenoid biosynthetic process"/>
    <property type="evidence" value="ECO:0007669"/>
    <property type="project" value="UniProtKB-ARBA"/>
</dbReference>
<dbReference type="AlphaFoldDB" id="A0A5M3N0E8"/>
<dbReference type="Gene3D" id="1.10.600.10">
    <property type="entry name" value="Farnesyl Diphosphate Synthase"/>
    <property type="match status" value="1"/>
</dbReference>
<evidence type="ECO:0000256" key="6">
    <source>
        <dbReference type="RuleBase" id="RU366034"/>
    </source>
</evidence>
<dbReference type="RefSeq" id="XP_007764026.1">
    <property type="nucleotide sequence ID" value="XM_007765836.1"/>
</dbReference>
<sequence>MVANAETYILPNTLDSWPWKRPINPYYAKVKAEATAWMHALQPFKNPKSQAAFDKGEFCDDLRTGCELMFFFFIIDEYTDVEDGKVTREMIGIVRDALEHPCDPRPEGEVVLGEMTRQFWERASQLATPSAQHHFMFQIQRYLQAVVDQADDRDAGRCRSVKDYLTVRRPGCGVDANQLPYEAALDIPDDVYFHAQIEELRLHATDMSLIDNDMFSYNREQSTGDENHNLITVIMHERGCSLNEAFQIAAGLHMDAQRAFQEKMKSLPSWGPEIDRAVGEYVEGMAVWTRGHNQWSYECGRYFGSRGLEIQQTEVVPLLPKVNKSGRPKGDQVVVDDIPL</sequence>
<keyword evidence="5 6" id="KW-0456">Lyase</keyword>
<name>A0A5M3N0E8_CONPW</name>
<dbReference type="OrthoDB" id="6486656at2759"/>
<comment type="caution">
    <text evidence="7">The sequence shown here is derived from an EMBL/GenBank/DDBJ whole genome shotgun (WGS) entry which is preliminary data.</text>
</comment>
<reference evidence="8" key="1">
    <citation type="journal article" date="2012" name="Science">
        <title>The Paleozoic origin of enzymatic lignin decomposition reconstructed from 31 fungal genomes.</title>
        <authorList>
            <person name="Floudas D."/>
            <person name="Binder M."/>
            <person name="Riley R."/>
            <person name="Barry K."/>
            <person name="Blanchette R.A."/>
            <person name="Henrissat B."/>
            <person name="Martinez A.T."/>
            <person name="Otillar R."/>
            <person name="Spatafora J.W."/>
            <person name="Yadav J.S."/>
            <person name="Aerts A."/>
            <person name="Benoit I."/>
            <person name="Boyd A."/>
            <person name="Carlson A."/>
            <person name="Copeland A."/>
            <person name="Coutinho P.M."/>
            <person name="de Vries R.P."/>
            <person name="Ferreira P."/>
            <person name="Findley K."/>
            <person name="Foster B."/>
            <person name="Gaskell J."/>
            <person name="Glotzer D."/>
            <person name="Gorecki P."/>
            <person name="Heitman J."/>
            <person name="Hesse C."/>
            <person name="Hori C."/>
            <person name="Igarashi K."/>
            <person name="Jurgens J.A."/>
            <person name="Kallen N."/>
            <person name="Kersten P."/>
            <person name="Kohler A."/>
            <person name="Kuees U."/>
            <person name="Kumar T.K.A."/>
            <person name="Kuo A."/>
            <person name="LaButti K."/>
            <person name="Larrondo L.F."/>
            <person name="Lindquist E."/>
            <person name="Ling A."/>
            <person name="Lombard V."/>
            <person name="Lucas S."/>
            <person name="Lundell T."/>
            <person name="Martin R."/>
            <person name="McLaughlin D.J."/>
            <person name="Morgenstern I."/>
            <person name="Morin E."/>
            <person name="Murat C."/>
            <person name="Nagy L.G."/>
            <person name="Nolan M."/>
            <person name="Ohm R.A."/>
            <person name="Patyshakuliyeva A."/>
            <person name="Rokas A."/>
            <person name="Ruiz-Duenas F.J."/>
            <person name="Sabat G."/>
            <person name="Salamov A."/>
            <person name="Samejima M."/>
            <person name="Schmutz J."/>
            <person name="Slot J.C."/>
            <person name="St John F."/>
            <person name="Stenlid J."/>
            <person name="Sun H."/>
            <person name="Sun S."/>
            <person name="Syed K."/>
            <person name="Tsang A."/>
            <person name="Wiebenga A."/>
            <person name="Young D."/>
            <person name="Pisabarro A."/>
            <person name="Eastwood D.C."/>
            <person name="Martin F."/>
            <person name="Cullen D."/>
            <person name="Grigoriev I.V."/>
            <person name="Hibbett D.S."/>
        </authorList>
    </citation>
    <scope>NUCLEOTIDE SEQUENCE [LARGE SCALE GENOMIC DNA]</scope>
    <source>
        <strain evidence="8">RWD-64-598 SS2</strain>
    </source>
</reference>
<dbReference type="EC" id="4.2.3.-" evidence="6"/>